<keyword evidence="4" id="KW-1185">Reference proteome</keyword>
<feature type="domain" description="FAD dependent oxidoreductase" evidence="2">
    <location>
        <begin position="4"/>
        <end position="164"/>
    </location>
</feature>
<keyword evidence="1" id="KW-0560">Oxidoreductase</keyword>
<gene>
    <name evidence="3" type="ORF">J6595_13870</name>
</gene>
<evidence type="ECO:0000256" key="1">
    <source>
        <dbReference type="ARBA" id="ARBA00023002"/>
    </source>
</evidence>
<accession>A0ABS4BJE5</accession>
<dbReference type="Gene3D" id="3.30.9.10">
    <property type="entry name" value="D-Amino Acid Oxidase, subunit A, domain 2"/>
    <property type="match status" value="1"/>
</dbReference>
<comment type="caution">
    <text evidence="3">The sequence shown here is derived from an EMBL/GenBank/DDBJ whole genome shotgun (WGS) entry which is preliminary data.</text>
</comment>
<reference evidence="3 4" key="1">
    <citation type="submission" date="2021-04" db="EMBL/GenBank/DDBJ databases">
        <title>Whole genome sequence of Jiella sp. KSK16Y-1.</title>
        <authorList>
            <person name="Tuo L."/>
        </authorList>
    </citation>
    <scope>NUCLEOTIDE SEQUENCE [LARGE SCALE GENOMIC DNA]</scope>
    <source>
        <strain evidence="3 4">KSK16Y-1</strain>
    </source>
</reference>
<organism evidence="3 4">
    <name type="scientific">Jiella mangrovi</name>
    <dbReference type="NCBI Taxonomy" id="2821407"/>
    <lineage>
        <taxon>Bacteria</taxon>
        <taxon>Pseudomonadati</taxon>
        <taxon>Pseudomonadota</taxon>
        <taxon>Alphaproteobacteria</taxon>
        <taxon>Hyphomicrobiales</taxon>
        <taxon>Aurantimonadaceae</taxon>
        <taxon>Jiella</taxon>
    </lineage>
</organism>
<proteinExistence type="predicted"/>
<dbReference type="SUPFAM" id="SSF51905">
    <property type="entry name" value="FAD/NAD(P)-binding domain"/>
    <property type="match status" value="1"/>
</dbReference>
<dbReference type="Pfam" id="PF01266">
    <property type="entry name" value="DAO"/>
    <property type="match status" value="1"/>
</dbReference>
<dbReference type="InterPro" id="IPR006076">
    <property type="entry name" value="FAD-dep_OxRdtase"/>
</dbReference>
<sequence>MRRKIAVAGAGIYGSVAAIKLAEAGNDVYLFDPLGIMQAASGINQYRVHAGYHYPRSVETVMEVMQARGEFIAMFSDAIVRNASHYYAIPRAGSLTTTEDYVSAMDSFGLPLREVKPDWMDFGYIDTCWEVDEYLFDPEILRQLLKEKLESLDITFEKRRFEEVEQSEYDFVVYATYGLSGSHINLFSEVRFQVAEKILVRFPEALQHVSLVVVDGPFTAFDAYGSSDTSLFGSARYTNHWTSYDESEPLPEQFVGRMNLPTFEPFENTRFEQMVEGAMEVTPLAKDAEYLGSRFTMRIVENRPGDDRRILHVRKSEPGVVHLFSGKVVSAVKAAELVCQMVEEDG</sequence>
<dbReference type="Gene3D" id="3.50.50.60">
    <property type="entry name" value="FAD/NAD(P)-binding domain"/>
    <property type="match status" value="1"/>
</dbReference>
<protein>
    <submittedName>
        <fullName evidence="3">FAD-binding oxidoreductase</fullName>
    </submittedName>
</protein>
<name>A0ABS4BJE5_9HYPH</name>
<evidence type="ECO:0000313" key="4">
    <source>
        <dbReference type="Proteomes" id="UP000678276"/>
    </source>
</evidence>
<dbReference type="InterPro" id="IPR036188">
    <property type="entry name" value="FAD/NAD-bd_sf"/>
</dbReference>
<dbReference type="Proteomes" id="UP000678276">
    <property type="component" value="Unassembled WGS sequence"/>
</dbReference>
<dbReference type="EMBL" id="JAGJCF010000009">
    <property type="protein sequence ID" value="MBP0616672.1"/>
    <property type="molecule type" value="Genomic_DNA"/>
</dbReference>
<evidence type="ECO:0000313" key="3">
    <source>
        <dbReference type="EMBL" id="MBP0616672.1"/>
    </source>
</evidence>
<dbReference type="RefSeq" id="WP_209595153.1">
    <property type="nucleotide sequence ID" value="NZ_JAGJCF010000009.1"/>
</dbReference>
<evidence type="ECO:0000259" key="2">
    <source>
        <dbReference type="Pfam" id="PF01266"/>
    </source>
</evidence>